<dbReference type="InterPro" id="IPR041048">
    <property type="entry name" value="RuvB-like_C"/>
</dbReference>
<evidence type="ECO:0000256" key="7">
    <source>
        <dbReference type="ARBA" id="ARBA00023172"/>
    </source>
</evidence>
<evidence type="ECO:0000259" key="12">
    <source>
        <dbReference type="SMART" id="SM00382"/>
    </source>
</evidence>
<keyword evidence="4 11" id="KW-0378">Hydrolase</keyword>
<feature type="domain" description="AAA+ ATPase" evidence="12">
    <location>
        <begin position="62"/>
        <end position="365"/>
    </location>
</feature>
<evidence type="ECO:0000256" key="4">
    <source>
        <dbReference type="ARBA" id="ARBA00022801"/>
    </source>
</evidence>
<dbReference type="InterPro" id="IPR003593">
    <property type="entry name" value="AAA+_ATPase"/>
</dbReference>
<evidence type="ECO:0000256" key="5">
    <source>
        <dbReference type="ARBA" id="ARBA00022806"/>
    </source>
</evidence>
<comment type="caution">
    <text evidence="13">The sequence shown here is derived from an EMBL/GenBank/DDBJ whole genome shotgun (WGS) entry which is preliminary data.</text>
</comment>
<keyword evidence="11" id="KW-0227">DNA damage</keyword>
<dbReference type="PANTHER" id="PTHR11093">
    <property type="entry name" value="RUVB-RELATED REPTIN AND PONTIN"/>
    <property type="match status" value="1"/>
</dbReference>
<evidence type="ECO:0000256" key="1">
    <source>
        <dbReference type="ARBA" id="ARBA00004123"/>
    </source>
</evidence>
<reference evidence="13" key="1">
    <citation type="submission" date="2019-10" db="EMBL/GenBank/DDBJ databases">
        <title>Bird 10,000 Genomes (B10K) Project - Family phase.</title>
        <authorList>
            <person name="Zhang G."/>
        </authorList>
    </citation>
    <scope>NUCLEOTIDE SEQUENCE</scope>
    <source>
        <strain evidence="13">B10K-IZ-033-78</strain>
        <tissue evidence="13">Muscle</tissue>
    </source>
</reference>
<dbReference type="GO" id="GO:0006310">
    <property type="term" value="P:DNA recombination"/>
    <property type="evidence" value="ECO:0007669"/>
    <property type="project" value="UniProtKB-KW"/>
</dbReference>
<evidence type="ECO:0000256" key="11">
    <source>
        <dbReference type="RuleBase" id="RU363048"/>
    </source>
</evidence>
<evidence type="ECO:0000256" key="3">
    <source>
        <dbReference type="ARBA" id="ARBA00022741"/>
    </source>
</evidence>
<comment type="function">
    <text evidence="11">Proposed core component of the chromatin remodeling Ino80 complex which exhibits DNA- and nucleosome-activated ATPase activity and catalyzes ATP-dependent nucleosome sliding.</text>
</comment>
<evidence type="ECO:0000256" key="9">
    <source>
        <dbReference type="ARBA" id="ARBA00024190"/>
    </source>
</evidence>
<dbReference type="GO" id="GO:0005634">
    <property type="term" value="C:nucleus"/>
    <property type="evidence" value="ECO:0007669"/>
    <property type="project" value="UniProtKB-SubCell"/>
</dbReference>
<dbReference type="InterPro" id="IPR027417">
    <property type="entry name" value="P-loop_NTPase"/>
</dbReference>
<dbReference type="Pfam" id="PF17856">
    <property type="entry name" value="TIP49_C"/>
    <property type="match status" value="1"/>
</dbReference>
<name>A0A850UR10_9CORV</name>
<accession>A0A850UR10</accession>
<dbReference type="OrthoDB" id="10060499at2759"/>
<dbReference type="GO" id="GO:0120293">
    <property type="term" value="C:dynein axonemal particle"/>
    <property type="evidence" value="ECO:0007669"/>
    <property type="project" value="UniProtKB-SubCell"/>
</dbReference>
<keyword evidence="11" id="KW-0805">Transcription regulation</keyword>
<evidence type="ECO:0000256" key="2">
    <source>
        <dbReference type="ARBA" id="ARBA00007519"/>
    </source>
</evidence>
<dbReference type="InterPro" id="IPR010339">
    <property type="entry name" value="TIP49_P-loop"/>
</dbReference>
<dbReference type="SUPFAM" id="SSF52540">
    <property type="entry name" value="P-loop containing nucleoside triphosphate hydrolases"/>
    <property type="match status" value="1"/>
</dbReference>
<evidence type="ECO:0000256" key="8">
    <source>
        <dbReference type="ARBA" id="ARBA00023242"/>
    </source>
</evidence>
<evidence type="ECO:0000256" key="10">
    <source>
        <dbReference type="ARBA" id="ARBA00048432"/>
    </source>
</evidence>
<organism evidence="13 14">
    <name type="scientific">Chloropsis hardwickii</name>
    <dbReference type="NCBI Taxonomy" id="667144"/>
    <lineage>
        <taxon>Eukaryota</taxon>
        <taxon>Metazoa</taxon>
        <taxon>Chordata</taxon>
        <taxon>Craniata</taxon>
        <taxon>Vertebrata</taxon>
        <taxon>Euteleostomi</taxon>
        <taxon>Archelosauria</taxon>
        <taxon>Archosauria</taxon>
        <taxon>Dinosauria</taxon>
        <taxon>Saurischia</taxon>
        <taxon>Theropoda</taxon>
        <taxon>Coelurosauria</taxon>
        <taxon>Aves</taxon>
        <taxon>Neognathae</taxon>
        <taxon>Neoaves</taxon>
        <taxon>Telluraves</taxon>
        <taxon>Australaves</taxon>
        <taxon>Passeriformes</taxon>
        <taxon>Corvoidea</taxon>
        <taxon>Irenidae</taxon>
        <taxon>Chloropsis</taxon>
    </lineage>
</organism>
<keyword evidence="7 11" id="KW-0233">DNA recombination</keyword>
<comment type="subcellular location">
    <subcellularLocation>
        <location evidence="9">Dynein axonemal particle</location>
    </subcellularLocation>
    <subcellularLocation>
        <location evidence="1 11">Nucleus</location>
    </subcellularLocation>
</comment>
<dbReference type="Pfam" id="PF06068">
    <property type="entry name" value="TIP49"/>
    <property type="match status" value="1"/>
</dbReference>
<dbReference type="EC" id="3.6.4.12" evidence="11"/>
<dbReference type="GO" id="GO:0005524">
    <property type="term" value="F:ATP binding"/>
    <property type="evidence" value="ECO:0007669"/>
    <property type="project" value="UniProtKB-KW"/>
</dbReference>
<evidence type="ECO:0000313" key="13">
    <source>
        <dbReference type="EMBL" id="NWH32664.1"/>
    </source>
</evidence>
<evidence type="ECO:0000256" key="6">
    <source>
        <dbReference type="ARBA" id="ARBA00022840"/>
    </source>
</evidence>
<dbReference type="GO" id="GO:0003678">
    <property type="term" value="F:DNA helicase activity"/>
    <property type="evidence" value="ECO:0007669"/>
    <property type="project" value="UniProtKB-EC"/>
</dbReference>
<protein>
    <recommendedName>
        <fullName evidence="11">RuvB-like helicase</fullName>
        <ecNumber evidence="11">3.6.4.12</ecNumber>
    </recommendedName>
</protein>
<feature type="non-terminal residue" evidence="13">
    <location>
        <position position="1"/>
    </location>
</feature>
<comment type="similarity">
    <text evidence="2 11">Belongs to the RuvB family.</text>
</comment>
<keyword evidence="6 11" id="KW-0067">ATP-binding</keyword>
<dbReference type="Gene3D" id="2.40.50.360">
    <property type="entry name" value="RuvB-like helicase, domain II"/>
    <property type="match status" value="1"/>
</dbReference>
<dbReference type="EMBL" id="WEIW01000320">
    <property type="protein sequence ID" value="NWH32664.1"/>
    <property type="molecule type" value="Genomic_DNA"/>
</dbReference>
<dbReference type="GO" id="GO:0006281">
    <property type="term" value="P:DNA repair"/>
    <property type="evidence" value="ECO:0007669"/>
    <property type="project" value="UniProtKB-KW"/>
</dbReference>
<dbReference type="InterPro" id="IPR042487">
    <property type="entry name" value="RuvBL1/2_DNA/RNA_bd_dom"/>
</dbReference>
<evidence type="ECO:0000313" key="14">
    <source>
        <dbReference type="Proteomes" id="UP000640999"/>
    </source>
</evidence>
<dbReference type="FunFam" id="2.40.50.360:FF:000001">
    <property type="entry name" value="RuvB-like helicase"/>
    <property type="match status" value="1"/>
</dbReference>
<dbReference type="Gene3D" id="3.40.50.300">
    <property type="entry name" value="P-loop containing nucleotide triphosphate hydrolases"/>
    <property type="match status" value="1"/>
</dbReference>
<dbReference type="GO" id="GO:0016787">
    <property type="term" value="F:hydrolase activity"/>
    <property type="evidence" value="ECO:0007669"/>
    <property type="project" value="UniProtKB-KW"/>
</dbReference>
<dbReference type="FunFam" id="1.10.8.60:FF:000010">
    <property type="entry name" value="RuvB-like helicase"/>
    <property type="match status" value="1"/>
</dbReference>
<keyword evidence="14" id="KW-1185">Reference proteome</keyword>
<sequence length="453" mass="49831">MKIEEVKSTSKTQRIAAHSHVKGLGLDESGAAKPAGAGLVGQENAREACGVIVELIKSKKMAGRAVLLAGPPGTGKTALALAIAQELGSKVPFCPMVGSEVYSTEIKKTEVLMENFRRAIGLRIKETKEVYEGEVTELTPCETENPMGGYGKTISHVIIGLKTAKGTKQLKLDPSIFESLQKERVETGDVIYIEANSGAVKRQGRCDIYATEFDLEAEEYVPLPKGDVHKKKEIIQDVTLHDLDVANARPQGGQDILSMMGQLMKPKKTEITDKLRGEINKVVNKYIDQGIAELVPGVLFVDEVHMLDIECFTYLHRALESSISPIVIFASNRGNCIIRGTEDIVSPHGIPLDLLDRVMIIRTMLYTPQEMKQITKLRAQTEGINISEEALNHLGEIGTKTTLKKLLTPANLLAKINGKDSIEKEHIEEINELFYDAKSSAKILADQQEKYMK</sequence>
<keyword evidence="8 11" id="KW-0539">Nucleus</keyword>
<feature type="non-terminal residue" evidence="13">
    <location>
        <position position="453"/>
    </location>
</feature>
<gene>
    <name evidence="13" type="primary">Ruvbl1</name>
    <name evidence="13" type="ORF">CHLHAR_R03024</name>
</gene>
<keyword evidence="11" id="KW-0804">Transcription</keyword>
<comment type="catalytic activity">
    <reaction evidence="10">
        <text>ATP + H2O = ADP + phosphate + H(+)</text>
        <dbReference type="Rhea" id="RHEA:13065"/>
        <dbReference type="ChEBI" id="CHEBI:15377"/>
        <dbReference type="ChEBI" id="CHEBI:15378"/>
        <dbReference type="ChEBI" id="CHEBI:30616"/>
        <dbReference type="ChEBI" id="CHEBI:43474"/>
        <dbReference type="ChEBI" id="CHEBI:456216"/>
        <dbReference type="EC" id="3.6.4.12"/>
    </reaction>
    <physiologicalReaction direction="left-to-right" evidence="10">
        <dbReference type="Rhea" id="RHEA:13066"/>
    </physiologicalReaction>
</comment>
<dbReference type="Gene3D" id="1.10.8.60">
    <property type="match status" value="1"/>
</dbReference>
<dbReference type="InterPro" id="IPR027238">
    <property type="entry name" value="RuvB-like"/>
</dbReference>
<dbReference type="SMART" id="SM00382">
    <property type="entry name" value="AAA"/>
    <property type="match status" value="1"/>
</dbReference>
<dbReference type="Proteomes" id="UP000640999">
    <property type="component" value="Unassembled WGS sequence"/>
</dbReference>
<keyword evidence="11" id="KW-0234">DNA repair</keyword>
<proteinExistence type="inferred from homology"/>
<dbReference type="AlphaFoldDB" id="A0A850UR10"/>
<keyword evidence="3 11" id="KW-0547">Nucleotide-binding</keyword>
<keyword evidence="5 11" id="KW-0347">Helicase</keyword>